<dbReference type="Proteomes" id="UP000486351">
    <property type="component" value="Unassembled WGS sequence"/>
</dbReference>
<feature type="chain" id="PRO_5026353822" description="Secreted protein" evidence="1">
    <location>
        <begin position="24"/>
        <end position="128"/>
    </location>
</feature>
<dbReference type="AlphaFoldDB" id="A0A6G0QDB7"/>
<comment type="caution">
    <text evidence="2">The sequence shown here is derived from an EMBL/GenBank/DDBJ whole genome shotgun (WGS) entry which is preliminary data.</text>
</comment>
<evidence type="ECO:0000313" key="2">
    <source>
        <dbReference type="EMBL" id="KAE9282077.1"/>
    </source>
</evidence>
<evidence type="ECO:0000256" key="1">
    <source>
        <dbReference type="SAM" id="SignalP"/>
    </source>
</evidence>
<accession>A0A6G0QDB7</accession>
<gene>
    <name evidence="2" type="ORF">PF008_g27726</name>
</gene>
<reference evidence="2 3" key="1">
    <citation type="submission" date="2018-09" db="EMBL/GenBank/DDBJ databases">
        <title>Genomic investigation of the strawberry pathogen Phytophthora fragariae indicates pathogenicity is determined by transcriptional variation in three key races.</title>
        <authorList>
            <person name="Adams T.M."/>
            <person name="Armitage A.D."/>
            <person name="Sobczyk M.K."/>
            <person name="Bates H.J."/>
            <person name="Dunwell J.M."/>
            <person name="Nellist C.F."/>
            <person name="Harrison R.J."/>
        </authorList>
    </citation>
    <scope>NUCLEOTIDE SEQUENCE [LARGE SCALE GENOMIC DNA]</scope>
    <source>
        <strain evidence="2 3">NOV-77</strain>
    </source>
</reference>
<feature type="signal peptide" evidence="1">
    <location>
        <begin position="1"/>
        <end position="23"/>
    </location>
</feature>
<keyword evidence="1" id="KW-0732">Signal</keyword>
<protein>
    <recommendedName>
        <fullName evidence="4">Secreted protein</fullName>
    </recommendedName>
</protein>
<proteinExistence type="predicted"/>
<organism evidence="2 3">
    <name type="scientific">Phytophthora fragariae</name>
    <dbReference type="NCBI Taxonomy" id="53985"/>
    <lineage>
        <taxon>Eukaryota</taxon>
        <taxon>Sar</taxon>
        <taxon>Stramenopiles</taxon>
        <taxon>Oomycota</taxon>
        <taxon>Peronosporomycetes</taxon>
        <taxon>Peronosporales</taxon>
        <taxon>Peronosporaceae</taxon>
        <taxon>Phytophthora</taxon>
    </lineage>
</organism>
<sequence length="128" mass="13426">MRDWVVSFVRALIVVIGTPRASCGTPSSSTLSSLPVVSSGCCALSGNAAAGGGAAMASSTSRRGGWHAKQGRSISRQLQMNRMHARLTLHRPRQCCCCCFITHVSKNVKFATLGYPPSTQGDSGVQVS</sequence>
<name>A0A6G0QDB7_9STRA</name>
<dbReference type="EMBL" id="QXFY01003792">
    <property type="protein sequence ID" value="KAE9282077.1"/>
    <property type="molecule type" value="Genomic_DNA"/>
</dbReference>
<evidence type="ECO:0000313" key="3">
    <source>
        <dbReference type="Proteomes" id="UP000486351"/>
    </source>
</evidence>
<evidence type="ECO:0008006" key="4">
    <source>
        <dbReference type="Google" id="ProtNLM"/>
    </source>
</evidence>